<evidence type="ECO:0000256" key="1">
    <source>
        <dbReference type="SAM" id="MobiDB-lite"/>
    </source>
</evidence>
<gene>
    <name evidence="2" type="ORF">DZC75_09205</name>
</gene>
<dbReference type="Proteomes" id="UP000258127">
    <property type="component" value="Chromosome"/>
</dbReference>
<proteinExistence type="predicted"/>
<dbReference type="AlphaFoldDB" id="A0AAI8KAQ6"/>
<protein>
    <submittedName>
        <fullName evidence="2">Uncharacterized protein</fullName>
    </submittedName>
</protein>
<feature type="region of interest" description="Disordered" evidence="1">
    <location>
        <begin position="1"/>
        <end position="22"/>
    </location>
</feature>
<evidence type="ECO:0000313" key="3">
    <source>
        <dbReference type="Proteomes" id="UP000258127"/>
    </source>
</evidence>
<accession>A0AAI8KAQ6</accession>
<dbReference type="EMBL" id="CP031641">
    <property type="protein sequence ID" value="AXO88163.1"/>
    <property type="molecule type" value="Genomic_DNA"/>
</dbReference>
<organism evidence="2 3">
    <name type="scientific">Pseudomonas parafulva</name>
    <dbReference type="NCBI Taxonomy" id="157782"/>
    <lineage>
        <taxon>Bacteria</taxon>
        <taxon>Pseudomonadati</taxon>
        <taxon>Pseudomonadota</taxon>
        <taxon>Gammaproteobacteria</taxon>
        <taxon>Pseudomonadales</taxon>
        <taxon>Pseudomonadaceae</taxon>
        <taxon>Pseudomonas</taxon>
    </lineage>
</organism>
<dbReference type="RefSeq" id="WP_116888055.1">
    <property type="nucleotide sequence ID" value="NZ_CP031641.1"/>
</dbReference>
<name>A0AAI8KAQ6_9PSED</name>
<reference evidence="2 3" key="1">
    <citation type="submission" date="2018-08" db="EMBL/GenBank/DDBJ databases">
        <authorList>
            <person name="Lee Y."/>
            <person name="Kakembo D."/>
        </authorList>
    </citation>
    <scope>NUCLEOTIDE SEQUENCE [LARGE SCALE GENOMIC DNA]</scope>
    <source>
        <strain evidence="2 3">JBCS1880</strain>
    </source>
</reference>
<keyword evidence="3" id="KW-1185">Reference proteome</keyword>
<sequence>MSPRTQAGATLHASGDADQDTQGHSVLKAPFLQQADFSADGPWRSLGQLIDFSDGGDGSTYLGIQRNERVWQDIDLPVAPQADGARPQYWLGCEYALNNFKECLVTVHLLEDGKEGAQVFVERLQGQGTLEDEPLAPGAVPTWHRMAPLLVDLPGDTTAVRVAFDTRLDGKITSRLYLRQVISQLRLPELSSASTVKLVLDPGGKNQIDQTRQPFLLCHGAEHVLQVKSAAGDAWSGQPVSLIWMDDNQHPPSAFGLSARPPLNQNAGDQDDRYQPLDEGDGAQWQLQAGATATQAGEIGLGLGSYWQAPRFELEAQLGDFRCDLGGIEWDGVVPVVEYGNSTQLSVMLHNVFVPERPAVGRPVKWLLNDTLFATQPTDGEGLSSIEYRPKPGDEGVDNHAVFKAVYEDELKQVSEQVQKLPVFAVSPWGAELEVLFEGKPVTDFEKIALLLTRQTEASLTLKPKKADSFFVGKPILLRWPNGKPERGITFTPTAAQTMTAQGISWTLKGGTDSGTFVLETATDDLPAPFSFKGAQLSAELGDEVELSLDAEAIGPTALWRRGIARTLRLQIKPGSPLPALGRMGHLSFIKGTLESRQVPAQPDYEAKREVPAAGLGWTLTPGQSSGDFALAVHVEGFAKPLSLDNAMVLSSQLSDEAQLQIDGAAVPALTLFQRGAPRTLSLALKAGSPLGRLQPEAWLVFEAGSLGQAQIPSTPAYLSKRKLGPDGLSWSLKGQQVSGDFALALKVEGFEQPLSVSKAVLLSADLGDEAELKLQGAAVPNPAIFRREQPAKLTLQPKAESPLGGLGLSVYLEFVGRSLGMLDVTATPNFGHDLVLGAQGLEWVLEGGQVSGDFGVRVVVSDRVFSKTLEIDQAFLLSTHLKDEINVSSRSMGVNEFMVVKRPHSGQGQVLFARPKAESPLNVFKTPCWLTFTAHTLPATLMDAQPEFGDKRTLEASDLKWTLMGNAYSSGSFELTIHAEGFDQPYRIRCLLLADRFEDEFYVTSEGFDSRYDDEMALKVITSKPDFTLHPKNDLGWPELINVSVDFMKITLEEQYVDMYPTYRVPIKLEFTRALWAVQSITKMGTFVLAFKSDVQSDPLHIPCDVL</sequence>
<evidence type="ECO:0000313" key="2">
    <source>
        <dbReference type="EMBL" id="AXO88163.1"/>
    </source>
</evidence>